<dbReference type="Proteomes" id="UP001652660">
    <property type="component" value="Chromosome 6e"/>
</dbReference>
<evidence type="ECO:0000313" key="2">
    <source>
        <dbReference type="RefSeq" id="XP_071912211.1"/>
    </source>
</evidence>
<proteinExistence type="predicted"/>
<dbReference type="GeneID" id="140009790"/>
<dbReference type="PANTHER" id="PTHR33710">
    <property type="entry name" value="BNAC02G09200D PROTEIN"/>
    <property type="match status" value="1"/>
</dbReference>
<evidence type="ECO:0008006" key="3">
    <source>
        <dbReference type="Google" id="ProtNLM"/>
    </source>
</evidence>
<protein>
    <recommendedName>
        <fullName evidence="3">Craniofacial development protein 2-like</fullName>
    </recommendedName>
</protein>
<accession>A0ABM4UY40</accession>
<sequence length="265" mass="31346">MDIMEEDIMEEDITEAPKNKMMKVDRVAGGPLTIPQLKEKWGGRERPEGSFRAFNTFIKGNELVDIGSVWVPWTWSNTCEREGEIRERLDRCLGSVSWVQKFEKANYEHIEKEASDHCLLILDTNPQQRKVKRRFYFDQRWAKDKELDTVIKRAWGVEQHGSRMVRVVRRIKECRLALIKWNRKVKGNAKVKIQELKEKLKVAREEGDPCNNRVIASLKRQLSKAYKDDELLWSQKSRSRWLKEGDKNTGFFPYKCNDKKETKQD</sequence>
<dbReference type="PANTHER" id="PTHR33710:SF62">
    <property type="entry name" value="DUF4283 DOMAIN PROTEIN"/>
    <property type="match status" value="1"/>
</dbReference>
<name>A0ABM4UY40_COFAR</name>
<dbReference type="RefSeq" id="XP_071912211.1">
    <property type="nucleotide sequence ID" value="XM_072056110.1"/>
</dbReference>
<dbReference type="InterPro" id="IPR036691">
    <property type="entry name" value="Endo/exonu/phosph_ase_sf"/>
</dbReference>
<keyword evidence="1" id="KW-1185">Reference proteome</keyword>
<gene>
    <name evidence="2" type="primary">LOC140009790</name>
</gene>
<organism evidence="1 2">
    <name type="scientific">Coffea arabica</name>
    <name type="common">Arabian coffee</name>
    <dbReference type="NCBI Taxonomy" id="13443"/>
    <lineage>
        <taxon>Eukaryota</taxon>
        <taxon>Viridiplantae</taxon>
        <taxon>Streptophyta</taxon>
        <taxon>Embryophyta</taxon>
        <taxon>Tracheophyta</taxon>
        <taxon>Spermatophyta</taxon>
        <taxon>Magnoliopsida</taxon>
        <taxon>eudicotyledons</taxon>
        <taxon>Gunneridae</taxon>
        <taxon>Pentapetalae</taxon>
        <taxon>asterids</taxon>
        <taxon>lamiids</taxon>
        <taxon>Gentianales</taxon>
        <taxon>Rubiaceae</taxon>
        <taxon>Ixoroideae</taxon>
        <taxon>Gardenieae complex</taxon>
        <taxon>Bertiereae - Coffeeae clade</taxon>
        <taxon>Coffeeae</taxon>
        <taxon>Coffea</taxon>
    </lineage>
</organism>
<reference evidence="2" key="1">
    <citation type="submission" date="2025-08" db="UniProtKB">
        <authorList>
            <consortium name="RefSeq"/>
        </authorList>
    </citation>
    <scope>IDENTIFICATION</scope>
    <source>
        <tissue evidence="2">Leaves</tissue>
    </source>
</reference>
<dbReference type="Gene3D" id="3.60.10.10">
    <property type="entry name" value="Endonuclease/exonuclease/phosphatase"/>
    <property type="match status" value="1"/>
</dbReference>
<evidence type="ECO:0000313" key="1">
    <source>
        <dbReference type="Proteomes" id="UP001652660"/>
    </source>
</evidence>
<dbReference type="SUPFAM" id="SSF56219">
    <property type="entry name" value="DNase I-like"/>
    <property type="match status" value="1"/>
</dbReference>